<dbReference type="PaxDb" id="29760-VIT_09s0018g01830.t01"/>
<name>D7T443_VITVI</name>
<dbReference type="Proteomes" id="UP000009183">
    <property type="component" value="Chromosome 9"/>
</dbReference>
<accession>D7T443</accession>
<dbReference type="EMBL" id="FN595513">
    <property type="protein sequence ID" value="CBI25275.3"/>
    <property type="molecule type" value="Genomic_DNA"/>
</dbReference>
<proteinExistence type="predicted"/>
<dbReference type="AlphaFoldDB" id="D7T443"/>
<dbReference type="HOGENOM" id="CLU_2008129_0_0_1"/>
<evidence type="ECO:0000313" key="2">
    <source>
        <dbReference type="Proteomes" id="UP000009183"/>
    </source>
</evidence>
<gene>
    <name evidence="1" type="ordered locus">VIT_09s0018g01830</name>
</gene>
<protein>
    <submittedName>
        <fullName evidence="1">Uncharacterized protein</fullName>
    </submittedName>
</protein>
<dbReference type="InParanoid" id="D7T443"/>
<reference evidence="2" key="1">
    <citation type="journal article" date="2007" name="Nature">
        <title>The grapevine genome sequence suggests ancestral hexaploidization in major angiosperm phyla.</title>
        <authorList>
            <consortium name="The French-Italian Public Consortium for Grapevine Genome Characterization."/>
            <person name="Jaillon O."/>
            <person name="Aury J.-M."/>
            <person name="Noel B."/>
            <person name="Policriti A."/>
            <person name="Clepet C."/>
            <person name="Casagrande A."/>
            <person name="Choisne N."/>
            <person name="Aubourg S."/>
            <person name="Vitulo N."/>
            <person name="Jubin C."/>
            <person name="Vezzi A."/>
            <person name="Legeai F."/>
            <person name="Hugueney P."/>
            <person name="Dasilva C."/>
            <person name="Horner D."/>
            <person name="Mica E."/>
            <person name="Jublot D."/>
            <person name="Poulain J."/>
            <person name="Bruyere C."/>
            <person name="Billault A."/>
            <person name="Segurens B."/>
            <person name="Gouyvenoux M."/>
            <person name="Ugarte E."/>
            <person name="Cattonaro F."/>
            <person name="Anthouard V."/>
            <person name="Vico V."/>
            <person name="Del Fabbro C."/>
            <person name="Alaux M."/>
            <person name="Di Gaspero G."/>
            <person name="Dumas V."/>
            <person name="Felice N."/>
            <person name="Paillard S."/>
            <person name="Juman I."/>
            <person name="Moroldo M."/>
            <person name="Scalabrin S."/>
            <person name="Canaguier A."/>
            <person name="Le Clainche I."/>
            <person name="Malacrida G."/>
            <person name="Durand E."/>
            <person name="Pesole G."/>
            <person name="Laucou V."/>
            <person name="Chatelet P."/>
            <person name="Merdinoglu D."/>
            <person name="Delledonne M."/>
            <person name="Pezzotti M."/>
            <person name="Lecharny A."/>
            <person name="Scarpelli C."/>
            <person name="Artiguenave F."/>
            <person name="Pe M.E."/>
            <person name="Valle G."/>
            <person name="Morgante M."/>
            <person name="Caboche M."/>
            <person name="Adam-Blondon A.-F."/>
            <person name="Weissenbach J."/>
            <person name="Quetier F."/>
            <person name="Wincker P."/>
        </authorList>
    </citation>
    <scope>NUCLEOTIDE SEQUENCE [LARGE SCALE GENOMIC DNA]</scope>
    <source>
        <strain evidence="2">cv. Pinot noir / PN40024</strain>
    </source>
</reference>
<evidence type="ECO:0000313" key="1">
    <source>
        <dbReference type="EMBL" id="CBI25275.3"/>
    </source>
</evidence>
<sequence length="124" mass="14809">MSCLLFLFPRERERERERERRGTVAYSTLQIHYRLLPLLFPYGISSSPLIETMIGFLSLYEIQISISELRFSFWFCGFVFVCKCTEMGWYPIILVKGFLRSLRQAWLFAFKSLDLIILFKMNLN</sequence>
<keyword evidence="2" id="KW-1185">Reference proteome</keyword>
<organism evidence="1 2">
    <name type="scientific">Vitis vinifera</name>
    <name type="common">Grape</name>
    <dbReference type="NCBI Taxonomy" id="29760"/>
    <lineage>
        <taxon>Eukaryota</taxon>
        <taxon>Viridiplantae</taxon>
        <taxon>Streptophyta</taxon>
        <taxon>Embryophyta</taxon>
        <taxon>Tracheophyta</taxon>
        <taxon>Spermatophyta</taxon>
        <taxon>Magnoliopsida</taxon>
        <taxon>eudicotyledons</taxon>
        <taxon>Gunneridae</taxon>
        <taxon>Pentapetalae</taxon>
        <taxon>rosids</taxon>
        <taxon>Vitales</taxon>
        <taxon>Vitaceae</taxon>
        <taxon>Viteae</taxon>
        <taxon>Vitis</taxon>
    </lineage>
</organism>